<keyword evidence="3" id="KW-1185">Reference proteome</keyword>
<reference evidence="2 3" key="1">
    <citation type="submission" date="2015-09" db="EMBL/GenBank/DDBJ databases">
        <title>Trachymyrmex zeteki WGS genome.</title>
        <authorList>
            <person name="Nygaard S."/>
            <person name="Hu H."/>
            <person name="Boomsma J."/>
            <person name="Zhang G."/>
        </authorList>
    </citation>
    <scope>NUCLEOTIDE SEQUENCE [LARGE SCALE GENOMIC DNA]</scope>
    <source>
        <strain evidence="2">Tzet28-1</strain>
        <tissue evidence="2">Whole body</tissue>
    </source>
</reference>
<feature type="region of interest" description="Disordered" evidence="1">
    <location>
        <begin position="108"/>
        <end position="141"/>
    </location>
</feature>
<dbReference type="EMBL" id="KQ982254">
    <property type="protein sequence ID" value="KYQ58805.1"/>
    <property type="molecule type" value="Genomic_DNA"/>
</dbReference>
<feature type="compositionally biased region" description="Polar residues" evidence="1">
    <location>
        <begin position="114"/>
        <end position="125"/>
    </location>
</feature>
<evidence type="ECO:0000313" key="2">
    <source>
        <dbReference type="EMBL" id="KYQ58805.1"/>
    </source>
</evidence>
<evidence type="ECO:0000256" key="1">
    <source>
        <dbReference type="SAM" id="MobiDB-lite"/>
    </source>
</evidence>
<accession>A0A151XEQ2</accession>
<name>A0A151XEQ2_9HYME</name>
<feature type="compositionally biased region" description="Basic and acidic residues" evidence="1">
    <location>
        <begin position="126"/>
        <end position="141"/>
    </location>
</feature>
<proteinExistence type="predicted"/>
<feature type="region of interest" description="Disordered" evidence="1">
    <location>
        <begin position="176"/>
        <end position="206"/>
    </location>
</feature>
<sequence length="225" mass="25063">MRSSRSAFPVVPLEVRTMLSGRDIETGNECSSTKRMERGSSARQKKPCVQQRMRRGGFVRPSSSLTPNLGVVADSGGGRVRMVVAMVGGQNRDAYTLNESLDRRGILSRGSFRNAPSKQQNWELSNRTERQRRSAGARGEEEFSTRARLVITGTAARRGCATLDEGSHSTLLKWANRAKKRRRPRGDDRMPPSRTGRAYEGPPSRIATRIGPTVALLLILFEHRR</sequence>
<protein>
    <submittedName>
        <fullName evidence="2">Uncharacterized protein</fullName>
    </submittedName>
</protein>
<evidence type="ECO:0000313" key="3">
    <source>
        <dbReference type="Proteomes" id="UP000075809"/>
    </source>
</evidence>
<organism evidence="2 3">
    <name type="scientific">Mycetomoellerius zeteki</name>
    <dbReference type="NCBI Taxonomy" id="64791"/>
    <lineage>
        <taxon>Eukaryota</taxon>
        <taxon>Metazoa</taxon>
        <taxon>Ecdysozoa</taxon>
        <taxon>Arthropoda</taxon>
        <taxon>Hexapoda</taxon>
        <taxon>Insecta</taxon>
        <taxon>Pterygota</taxon>
        <taxon>Neoptera</taxon>
        <taxon>Endopterygota</taxon>
        <taxon>Hymenoptera</taxon>
        <taxon>Apocrita</taxon>
        <taxon>Aculeata</taxon>
        <taxon>Formicoidea</taxon>
        <taxon>Formicidae</taxon>
        <taxon>Myrmicinae</taxon>
        <taxon>Mycetomoellerius</taxon>
    </lineage>
</organism>
<dbReference type="Proteomes" id="UP000075809">
    <property type="component" value="Unassembled WGS sequence"/>
</dbReference>
<gene>
    <name evidence="2" type="ORF">ALC60_02453</name>
</gene>
<feature type="region of interest" description="Disordered" evidence="1">
    <location>
        <begin position="27"/>
        <end position="62"/>
    </location>
</feature>
<dbReference type="AlphaFoldDB" id="A0A151XEQ2"/>